<dbReference type="InterPro" id="IPR008543">
    <property type="entry name" value="Uncharacterised_Ycf2"/>
</dbReference>
<dbReference type="HAMAP" id="MF_01330">
    <property type="entry name" value="Ycf2"/>
    <property type="match status" value="1"/>
</dbReference>
<evidence type="ECO:0000259" key="8">
    <source>
        <dbReference type="SMART" id="SM00382"/>
    </source>
</evidence>
<evidence type="ECO:0000256" key="4">
    <source>
        <dbReference type="ARBA" id="ARBA00022741"/>
    </source>
</evidence>
<evidence type="ECO:0000256" key="7">
    <source>
        <dbReference type="SAM" id="Phobius"/>
    </source>
</evidence>
<feature type="binding site" evidence="6">
    <location>
        <begin position="1617"/>
        <end position="1624"/>
    </location>
    <ligand>
        <name>ATP</name>
        <dbReference type="ChEBI" id="CHEBI:30616"/>
    </ligand>
</feature>
<comment type="similarity">
    <text evidence="2 6">Belongs to the Ycf2 family.</text>
</comment>
<comment type="function">
    <text evidence="1 6">Probable ATPase of unknown function. Its presence in a non-photosynthetic plant (Epifagus virginiana) and experiments in tobacco indicate that it has an essential function which is probably not related to photosynthesis.</text>
</comment>
<reference evidence="9" key="1">
    <citation type="submission" date="2018-11" db="EMBL/GenBank/DDBJ databases">
        <authorList>
            <person name="Zhenggang X."/>
            <person name="Meng D."/>
        </authorList>
    </citation>
    <scope>NUCLEOTIDE SEQUENCE</scope>
</reference>
<name>A0A5J6XK06_9BRYO</name>
<geneLocation type="chloroplast" evidence="9"/>
<feature type="transmembrane region" description="Helical" evidence="7">
    <location>
        <begin position="75"/>
        <end position="93"/>
    </location>
</feature>
<organism evidence="9">
    <name type="scientific">Pogonatum inflexum</name>
    <dbReference type="NCBI Taxonomy" id="185755"/>
    <lineage>
        <taxon>Eukaryota</taxon>
        <taxon>Viridiplantae</taxon>
        <taxon>Streptophyta</taxon>
        <taxon>Embryophyta</taxon>
        <taxon>Bryophyta</taxon>
        <taxon>Bryophytina</taxon>
        <taxon>Polytrichopsida</taxon>
        <taxon>Polytrichales</taxon>
        <taxon>Polytrichaceae</taxon>
        <taxon>Pogonatum</taxon>
    </lineage>
</organism>
<dbReference type="InterPro" id="IPR003593">
    <property type="entry name" value="AAA+_ATPase"/>
</dbReference>
<keyword evidence="5 6" id="KW-0067">ATP-binding</keyword>
<dbReference type="GO" id="GO:0009570">
    <property type="term" value="C:chloroplast stroma"/>
    <property type="evidence" value="ECO:0007669"/>
    <property type="project" value="UniProtKB-SubCell"/>
</dbReference>
<protein>
    <recommendedName>
        <fullName evidence="6">Protein Ycf2</fullName>
    </recommendedName>
</protein>
<evidence type="ECO:0000256" key="5">
    <source>
        <dbReference type="ARBA" id="ARBA00022840"/>
    </source>
</evidence>
<keyword evidence="4 6" id="KW-0547">Nucleotide-binding</keyword>
<keyword evidence="7" id="KW-0812">Transmembrane</keyword>
<evidence type="ECO:0000256" key="2">
    <source>
        <dbReference type="ARBA" id="ARBA00009361"/>
    </source>
</evidence>
<keyword evidence="7" id="KW-1133">Transmembrane helix</keyword>
<comment type="subcellular location">
    <subcellularLocation>
        <location evidence="6">Plastid</location>
        <location evidence="6">Chloroplast stroma</location>
    </subcellularLocation>
</comment>
<dbReference type="Gene3D" id="3.40.50.300">
    <property type="entry name" value="P-loop containing nucleotide triphosphate hydrolases"/>
    <property type="match status" value="1"/>
</dbReference>
<dbReference type="GO" id="GO:0016887">
    <property type="term" value="F:ATP hydrolysis activity"/>
    <property type="evidence" value="ECO:0007669"/>
    <property type="project" value="InterPro"/>
</dbReference>
<dbReference type="Gene3D" id="1.10.8.60">
    <property type="match status" value="1"/>
</dbReference>
<dbReference type="Pfam" id="PF05695">
    <property type="entry name" value="Ycf2"/>
    <property type="match status" value="1"/>
</dbReference>
<evidence type="ECO:0000256" key="1">
    <source>
        <dbReference type="ARBA" id="ARBA00002329"/>
    </source>
</evidence>
<keyword evidence="9" id="KW-0150">Chloroplast</keyword>
<accession>A0A5J6XK06</accession>
<dbReference type="InterPro" id="IPR003959">
    <property type="entry name" value="ATPase_AAA_core"/>
</dbReference>
<keyword evidence="3 9" id="KW-0934">Plastid</keyword>
<dbReference type="SMART" id="SM00382">
    <property type="entry name" value="AAA"/>
    <property type="match status" value="1"/>
</dbReference>
<feature type="domain" description="AAA+ ATPase" evidence="8">
    <location>
        <begin position="1609"/>
        <end position="1760"/>
    </location>
</feature>
<dbReference type="PANTHER" id="PTHR33078:SF101">
    <property type="entry name" value="AAA+ ATPASE DOMAIN, ATPASE, AAA-TYPE, CORE"/>
    <property type="match status" value="1"/>
</dbReference>
<evidence type="ECO:0000313" key="9">
    <source>
        <dbReference type="EMBL" id="QFK69571.1"/>
    </source>
</evidence>
<keyword evidence="7" id="KW-0472">Membrane</keyword>
<proteinExistence type="inferred from homology"/>
<dbReference type="EMBL" id="MK131349">
    <property type="protein sequence ID" value="QFK69571.1"/>
    <property type="molecule type" value="Genomic_DNA"/>
</dbReference>
<dbReference type="Pfam" id="PF00004">
    <property type="entry name" value="AAA"/>
    <property type="match status" value="1"/>
</dbReference>
<dbReference type="GO" id="GO:0005524">
    <property type="term" value="F:ATP binding"/>
    <property type="evidence" value="ECO:0007669"/>
    <property type="project" value="UniProtKB-KW"/>
</dbReference>
<dbReference type="InterPro" id="IPR056777">
    <property type="entry name" value="Ycf2_N"/>
</dbReference>
<dbReference type="CDD" id="cd19505">
    <property type="entry name" value="RecA-like_Ycf2"/>
    <property type="match status" value="1"/>
</dbReference>
<dbReference type="PANTHER" id="PTHR33078">
    <property type="entry name" value="PROTEIN YCF2-RELATED"/>
    <property type="match status" value="1"/>
</dbReference>
<sequence length="2134" mass="258921">MKQKLSKNKYLYKRLKFEEIKNPQYFFDLCTKSKLLKLLIRIFFNRENFIKLFDVRIIGSLILRDLNASQTNKSSILNIFLLLLLSIFIYRSTSKNIIEKKYLNLVKIVYGHIHYYEYKKEKISEIFLKKNLSIFPHYSFSSLDLQDLKKKNHLKNNLINKKNLEKKLYIKPVPDQMHFLDSQWWKFWIVEQILPNWKLSSNSINKIKILLEKKNIEDLKHFFEFYIDNMTGQNYNWENKFNSIFFKDFEIKKEIEFKSDRHVKILEDTLILQIFSAFCEKLIFEIEDPFKRKKLNSLIELSNNKKFFSFIIPLPFSYKKKVTFESSYLLKKKIFNIFKNWNESDEIIAKSYVFMKKKGWFFFHNYVEFYIWQLYKNYFFYFKKDLQQLNIIENKLNIKNYQLNYLNNEQKVIKIQKRLSNIPYKISKYILYKIKKYNKLKKITDKSIYNYEIINKKIESEEINKLKKTLVYLKLKTNFLKYNNKFFFEWFSSKIYLNNRYFKHLNITSIIWDIPFFIKDKKKIELNLFSKLFFENYKTFWIKNLFTKNKSYIRKNFIISNKIFSNFNSHPFSNIVSIDELNMAFCITNKYLRIKKDKRQKNSLFENFIKSDTNRLVYLWKIKKNCQNINCFIYLDYAYKIIQEKKYDINKFILANLNSSSNILSLVLYFFYKYNNNIFNINKNVIFQFRNYINYVKGLDKINSLIIKSYVIFNKTDNYNTVNYNTINYQIDTKFKEYFRIKKIDIKFYKRNKIRNKIFIENYSEKKIKISTKFFIKFIDWYKLNLKFYLKILNNLFLLKNFSFVKRNINLIRNKNIKKITKNIINQTLLNYKKTRKNYYYYNNIKKKYIDWNLNLYKWADQQKKWKKISEIFIVQHKCLTISSNKKKIFSNKNSIIRWSKKLKKKDIYIFHKTFIIVFFENFNKIFKKFEIFLIFYPNLIIIQNNFLKKIVFDKNNLLKQKYFNVYNKLIPPLYLNKISIIKFMIHYLFNKENDQILKKKFNNTLFSSIWENQEFYSSSLNICSKNSLNLNFSKANTLKLLNFLNYFSLGYKKKLLFSLEKNKNNNRIYKQLLKNLPVKKKHLFINELKFVFYKNRNIDSIIKSKMSRVFLFNNFKNINDQKLIFIINSKSNKLLDSLIQINLFFSEKKNFFFNISSTNELIINQNLKFEIFNYEKKKKLDLFIKNLLKLNNNFNQTNFFQNYILSEFFLRSKNRNNERHKSIKNFFIKYDPKINLIYTIPNKPINKKLNYEKTKKIVPFLSKNSIKLTKIHKIFQTSSFFIKWILFKKYISWFFTFEWWKYFQNIYLKYFSEIFLNFNHQFSYILPNTLKDIEQNLYNLSIKLLLNLKNHFFDNSFKIWNYRLLKQINNQQRNQESKCSSVTSRLINIWNNQYIAILSLITFGYLIFQKYFSTLLGSNYFELWKYFEIIQYLMDPSRGIYLDNLIHHNSIQFIKSENLLMHFFKNLKHYIKNINFYLFTKQKVNKWLSNNKGLDLSRRERKILVQSLITDKSINQYGLNLTSNKSFINSNFDYSNVKQQKLNYLEYLTENYQKNLVNYPFRQFYLTEKLIFLSFWQKITSSQKLWQVNNSKVIFHKQPAPLELILSSSKGILLIGSLETGRSYLIKNIAAKSFVPLMRISVNKLLYNKPDILTESWMNILMESLRRLSLILELAEKLSPCIIWIQNIHELNVNRLTQNVESDPTFLLGILLKYFQTSFIKKDAKSIVIIGSTHLPKRVDPALISPNRLDRLINIRIFNILQRQTKISILLHNKYFYSKKRKYSLNEIGNRSMGYNTKDLAGLINEILLINITQNQLVIHENAVRLAFHRQALGFTYINKKQNFTQNNGTVFYKVGKVIIQNLFIKNFSKNPLYLGNDLWKKKFYYLSKWYLEPTTIESTIKEFTILPHILGCLAGLAARDSWFIVEKKSENLISLDKYIENDFYLACGILESLLKEFSWLEIFEKNNTNRNFKLTYQCKIKDSLHMIKKRLFLVVNENKRNKLSNKSKSLKKNIYYKKKLYQLISNITWVPKIYRINFIRSNLFNWTKRPNDYKISYNLDFLGGREKKKFTGSQENINFCEIIEHKTKEQLPCERILYRIIHRNVQELESQVEDILLEEQFANSGSSAARIS</sequence>
<evidence type="ECO:0000256" key="3">
    <source>
        <dbReference type="ARBA" id="ARBA00022640"/>
    </source>
</evidence>
<gene>
    <name evidence="6 9" type="primary">ycf2</name>
</gene>
<dbReference type="SUPFAM" id="SSF52540">
    <property type="entry name" value="P-loop containing nucleoside triphosphate hydrolases"/>
    <property type="match status" value="1"/>
</dbReference>
<dbReference type="InterPro" id="IPR027417">
    <property type="entry name" value="P-loop_NTPase"/>
</dbReference>
<evidence type="ECO:0000256" key="6">
    <source>
        <dbReference type="HAMAP-Rule" id="MF_01330"/>
    </source>
</evidence>